<dbReference type="InterPro" id="IPR051758">
    <property type="entry name" value="ERF/AP2-like"/>
</dbReference>
<dbReference type="GO" id="GO:0000976">
    <property type="term" value="F:transcription cis-regulatory region binding"/>
    <property type="evidence" value="ECO:0007669"/>
    <property type="project" value="UniProtKB-ARBA"/>
</dbReference>
<keyword evidence="4" id="KW-0238">DNA-binding</keyword>
<dbReference type="PANTHER" id="PTHR31657:SF20">
    <property type="entry name" value="ETHYLENE-RESPONSIVE TRANSCRIPTION FACTOR ERF061"/>
    <property type="match status" value="1"/>
</dbReference>
<keyword evidence="3" id="KW-0805">Transcription regulation</keyword>
<dbReference type="FunFam" id="3.30.730.10:FF:000001">
    <property type="entry name" value="Ethylene-responsive transcription factor 2"/>
    <property type="match status" value="1"/>
</dbReference>
<dbReference type="EMBL" id="CP097506">
    <property type="protein sequence ID" value="URD97845.1"/>
    <property type="molecule type" value="Genomic_DNA"/>
</dbReference>
<dbReference type="AlphaFoldDB" id="A0A9E7JY09"/>
<dbReference type="InterPro" id="IPR036955">
    <property type="entry name" value="AP2/ERF_dom_sf"/>
</dbReference>
<comment type="subcellular location">
    <subcellularLocation>
        <location evidence="1">Nucleus</location>
    </subcellularLocation>
</comment>
<dbReference type="CDD" id="cd00018">
    <property type="entry name" value="AP2"/>
    <property type="match status" value="1"/>
</dbReference>
<keyword evidence="7" id="KW-0539">Nucleus</keyword>
<evidence type="ECO:0000313" key="11">
    <source>
        <dbReference type="Proteomes" id="UP001055439"/>
    </source>
</evidence>
<dbReference type="Proteomes" id="UP001055439">
    <property type="component" value="Chromosome 4"/>
</dbReference>
<evidence type="ECO:0000259" key="9">
    <source>
        <dbReference type="PROSITE" id="PS51032"/>
    </source>
</evidence>
<dbReference type="PANTHER" id="PTHR31657">
    <property type="entry name" value="ETHYLENE-RESPONSIVE TRANSCRIPTION FACTOR ERF061"/>
    <property type="match status" value="1"/>
</dbReference>
<dbReference type="OrthoDB" id="785956at2759"/>
<reference evidence="10" key="1">
    <citation type="submission" date="2022-05" db="EMBL/GenBank/DDBJ databases">
        <title>The Musa troglodytarum L. genome provides insights into the mechanism of non-climacteric behaviour and enrichment of carotenoids.</title>
        <authorList>
            <person name="Wang J."/>
        </authorList>
    </citation>
    <scope>NUCLEOTIDE SEQUENCE</scope>
    <source>
        <tissue evidence="10">Leaf</tissue>
    </source>
</reference>
<dbReference type="SMART" id="SM00380">
    <property type="entry name" value="AP2"/>
    <property type="match status" value="1"/>
</dbReference>
<proteinExistence type="inferred from homology"/>
<evidence type="ECO:0000256" key="4">
    <source>
        <dbReference type="ARBA" id="ARBA00023125"/>
    </source>
</evidence>
<evidence type="ECO:0000256" key="2">
    <source>
        <dbReference type="ARBA" id="ARBA00022745"/>
    </source>
</evidence>
<dbReference type="InterPro" id="IPR016177">
    <property type="entry name" value="DNA-bd_dom_sf"/>
</dbReference>
<sequence>MLLWPEKSRGCGSSFISVASCQSFCLCTAKATNNLPHVLQFSYFSSTYGFRLSNQVPVNDSQLDTPQKVPSVCHLTSFPGEISAALSEILLSGTNALDSIFSHLPPPLLAARYPFATPLGSAVYLRQTELLRQRLSTRPYGGAAPSPYHNSAAAENGKKKLYRGVRQRQWRKWVAEIRLPQNRMRIWLGTYDSPESAAYAYDRAAYKLRGEYARLNFPALRDAGDCPERLRSLRSAVDSKIQAICQRLGRRRAAKRSAKAVGEKARSASAAAKAVKDAEAGASQTSSLTSSSACETDGVCSLAGMPSYDPELIWEVLAN</sequence>
<comment type="similarity">
    <text evidence="8">Belongs to the AP2/ERF transcription factor family. ERF subfamily.</text>
</comment>
<evidence type="ECO:0000256" key="7">
    <source>
        <dbReference type="ARBA" id="ARBA00023242"/>
    </source>
</evidence>
<dbReference type="GO" id="GO:0005634">
    <property type="term" value="C:nucleus"/>
    <property type="evidence" value="ECO:0007669"/>
    <property type="project" value="UniProtKB-SubCell"/>
</dbReference>
<evidence type="ECO:0000256" key="5">
    <source>
        <dbReference type="ARBA" id="ARBA00023159"/>
    </source>
</evidence>
<evidence type="ECO:0000313" key="10">
    <source>
        <dbReference type="EMBL" id="URD97845.1"/>
    </source>
</evidence>
<protein>
    <submittedName>
        <fullName evidence="10">AP2</fullName>
    </submittedName>
</protein>
<dbReference type="GO" id="GO:0009873">
    <property type="term" value="P:ethylene-activated signaling pathway"/>
    <property type="evidence" value="ECO:0007669"/>
    <property type="project" value="UniProtKB-KW"/>
</dbReference>
<dbReference type="PRINTS" id="PR00367">
    <property type="entry name" value="ETHRSPELEMNT"/>
</dbReference>
<keyword evidence="11" id="KW-1185">Reference proteome</keyword>
<dbReference type="GO" id="GO:0003700">
    <property type="term" value="F:DNA-binding transcription factor activity"/>
    <property type="evidence" value="ECO:0007669"/>
    <property type="project" value="InterPro"/>
</dbReference>
<gene>
    <name evidence="10" type="ORF">MUK42_28341</name>
</gene>
<dbReference type="PROSITE" id="PS51032">
    <property type="entry name" value="AP2_ERF"/>
    <property type="match status" value="1"/>
</dbReference>
<evidence type="ECO:0000256" key="1">
    <source>
        <dbReference type="ARBA" id="ARBA00004123"/>
    </source>
</evidence>
<name>A0A9E7JY09_9LILI</name>
<keyword evidence="2" id="KW-0936">Ethylene signaling pathway</keyword>
<dbReference type="Pfam" id="PF00847">
    <property type="entry name" value="AP2"/>
    <property type="match status" value="1"/>
</dbReference>
<dbReference type="Gene3D" id="3.30.730.10">
    <property type="entry name" value="AP2/ERF domain"/>
    <property type="match status" value="1"/>
</dbReference>
<dbReference type="PROSITE" id="PS51257">
    <property type="entry name" value="PROKAR_LIPOPROTEIN"/>
    <property type="match status" value="1"/>
</dbReference>
<keyword evidence="6" id="KW-0804">Transcription</keyword>
<evidence type="ECO:0000256" key="3">
    <source>
        <dbReference type="ARBA" id="ARBA00023015"/>
    </source>
</evidence>
<evidence type="ECO:0000256" key="6">
    <source>
        <dbReference type="ARBA" id="ARBA00023163"/>
    </source>
</evidence>
<accession>A0A9E7JY09</accession>
<dbReference type="InterPro" id="IPR001471">
    <property type="entry name" value="AP2/ERF_dom"/>
</dbReference>
<dbReference type="SUPFAM" id="SSF54171">
    <property type="entry name" value="DNA-binding domain"/>
    <property type="match status" value="1"/>
</dbReference>
<feature type="domain" description="AP2/ERF" evidence="9">
    <location>
        <begin position="161"/>
        <end position="218"/>
    </location>
</feature>
<organism evidence="10 11">
    <name type="scientific">Musa troglodytarum</name>
    <name type="common">fe'i banana</name>
    <dbReference type="NCBI Taxonomy" id="320322"/>
    <lineage>
        <taxon>Eukaryota</taxon>
        <taxon>Viridiplantae</taxon>
        <taxon>Streptophyta</taxon>
        <taxon>Embryophyta</taxon>
        <taxon>Tracheophyta</taxon>
        <taxon>Spermatophyta</taxon>
        <taxon>Magnoliopsida</taxon>
        <taxon>Liliopsida</taxon>
        <taxon>Zingiberales</taxon>
        <taxon>Musaceae</taxon>
        <taxon>Musa</taxon>
    </lineage>
</organism>
<keyword evidence="5" id="KW-0010">Activator</keyword>
<evidence type="ECO:0000256" key="8">
    <source>
        <dbReference type="ARBA" id="ARBA00024343"/>
    </source>
</evidence>